<dbReference type="EMBL" id="PXOT01000027">
    <property type="protein sequence ID" value="PSG87021.1"/>
    <property type="molecule type" value="Genomic_DNA"/>
</dbReference>
<organism evidence="1 2">
    <name type="scientific">Mesoflavibacter zeaxanthinifaciens subsp. sabulilitoris</name>
    <dbReference type="NCBI Taxonomy" id="1520893"/>
    <lineage>
        <taxon>Bacteria</taxon>
        <taxon>Pseudomonadati</taxon>
        <taxon>Bacteroidota</taxon>
        <taxon>Flavobacteriia</taxon>
        <taxon>Flavobacteriales</taxon>
        <taxon>Flavobacteriaceae</taxon>
        <taxon>Mesoflavibacter</taxon>
    </lineage>
</organism>
<dbReference type="RefSeq" id="WP_106680413.1">
    <property type="nucleotide sequence ID" value="NZ_JACHWV010000002.1"/>
</dbReference>
<name>A0A2T1N624_9FLAO</name>
<sequence length="104" mass="12002">MQTNSNKDIGELLKKYGYAMPLSEEEVIAFENKFNKNYELPSEWSSIDNIIEKDNINQNKIISLNDNHLENGSVKPLSMAAREGKEITGEIRKRMNKDKKDVQK</sequence>
<keyword evidence="2" id="KW-1185">Reference proteome</keyword>
<dbReference type="Proteomes" id="UP000238430">
    <property type="component" value="Unassembled WGS sequence"/>
</dbReference>
<comment type="caution">
    <text evidence="1">The sequence shown here is derived from an EMBL/GenBank/DDBJ whole genome shotgun (WGS) entry which is preliminary data.</text>
</comment>
<dbReference type="AlphaFoldDB" id="A0A2T1N624"/>
<proteinExistence type="predicted"/>
<evidence type="ECO:0000313" key="2">
    <source>
        <dbReference type="Proteomes" id="UP000238430"/>
    </source>
</evidence>
<gene>
    <name evidence="1" type="ORF">C7H61_12995</name>
</gene>
<protein>
    <submittedName>
        <fullName evidence="1">Uncharacterized protein</fullName>
    </submittedName>
</protein>
<reference evidence="1 2" key="1">
    <citation type="submission" date="2018-03" db="EMBL/GenBank/DDBJ databases">
        <title>Mesoflavibacter sp. HG37 and Mesoflavibacter sp. HG96 sp.nov., two marine bacteria isolated from seawater of Western Pacific Ocean.</title>
        <authorList>
            <person name="Cheng H."/>
            <person name="Wu Y.-H."/>
            <person name="Guo L.-L."/>
            <person name="Xu X.-W."/>
        </authorList>
    </citation>
    <scope>NUCLEOTIDE SEQUENCE [LARGE SCALE GENOMIC DNA]</scope>
    <source>
        <strain evidence="1 2">KCTC 42117</strain>
    </source>
</reference>
<evidence type="ECO:0000313" key="1">
    <source>
        <dbReference type="EMBL" id="PSG87021.1"/>
    </source>
</evidence>
<accession>A0A2T1N624</accession>
<dbReference type="OrthoDB" id="1453154at2"/>